<dbReference type="Proteomes" id="UP001056120">
    <property type="component" value="Linkage Group LG04"/>
</dbReference>
<keyword evidence="2" id="KW-1185">Reference proteome</keyword>
<reference evidence="1 2" key="2">
    <citation type="journal article" date="2022" name="Mol. Ecol. Resour.">
        <title>The genomes of chicory, endive, great burdock and yacon provide insights into Asteraceae paleo-polyploidization history and plant inulin production.</title>
        <authorList>
            <person name="Fan W."/>
            <person name="Wang S."/>
            <person name="Wang H."/>
            <person name="Wang A."/>
            <person name="Jiang F."/>
            <person name="Liu H."/>
            <person name="Zhao H."/>
            <person name="Xu D."/>
            <person name="Zhang Y."/>
        </authorList>
    </citation>
    <scope>NUCLEOTIDE SEQUENCE [LARGE SCALE GENOMIC DNA]</scope>
    <source>
        <strain evidence="2">cv. Yunnan</strain>
        <tissue evidence="1">Leaves</tissue>
    </source>
</reference>
<sequence>MSPNDVMDKTVMLEQYNLPGMVIVEQGKEQSLGIGISNSADRHYAVFRFMDGNEGMLIVKATALGSGTMVVIRT</sequence>
<evidence type="ECO:0000313" key="2">
    <source>
        <dbReference type="Proteomes" id="UP001056120"/>
    </source>
</evidence>
<organism evidence="1 2">
    <name type="scientific">Smallanthus sonchifolius</name>
    <dbReference type="NCBI Taxonomy" id="185202"/>
    <lineage>
        <taxon>Eukaryota</taxon>
        <taxon>Viridiplantae</taxon>
        <taxon>Streptophyta</taxon>
        <taxon>Embryophyta</taxon>
        <taxon>Tracheophyta</taxon>
        <taxon>Spermatophyta</taxon>
        <taxon>Magnoliopsida</taxon>
        <taxon>eudicotyledons</taxon>
        <taxon>Gunneridae</taxon>
        <taxon>Pentapetalae</taxon>
        <taxon>asterids</taxon>
        <taxon>campanulids</taxon>
        <taxon>Asterales</taxon>
        <taxon>Asteraceae</taxon>
        <taxon>Asteroideae</taxon>
        <taxon>Heliantheae alliance</taxon>
        <taxon>Millerieae</taxon>
        <taxon>Smallanthus</taxon>
    </lineage>
</organism>
<proteinExistence type="predicted"/>
<protein>
    <submittedName>
        <fullName evidence="1">Uncharacterized protein</fullName>
    </submittedName>
</protein>
<accession>A0ACB9JGR9</accession>
<gene>
    <name evidence="1" type="ORF">L1987_12674</name>
</gene>
<name>A0ACB9JGR9_9ASTR</name>
<dbReference type="EMBL" id="CM042021">
    <property type="protein sequence ID" value="KAI3818853.1"/>
    <property type="molecule type" value="Genomic_DNA"/>
</dbReference>
<comment type="caution">
    <text evidence="1">The sequence shown here is derived from an EMBL/GenBank/DDBJ whole genome shotgun (WGS) entry which is preliminary data.</text>
</comment>
<reference evidence="2" key="1">
    <citation type="journal article" date="2022" name="Mol. Ecol. Resour.">
        <title>The genomes of chicory, endive, great burdock and yacon provide insights into Asteraceae palaeo-polyploidization history and plant inulin production.</title>
        <authorList>
            <person name="Fan W."/>
            <person name="Wang S."/>
            <person name="Wang H."/>
            <person name="Wang A."/>
            <person name="Jiang F."/>
            <person name="Liu H."/>
            <person name="Zhao H."/>
            <person name="Xu D."/>
            <person name="Zhang Y."/>
        </authorList>
    </citation>
    <scope>NUCLEOTIDE SEQUENCE [LARGE SCALE GENOMIC DNA]</scope>
    <source>
        <strain evidence="2">cv. Yunnan</strain>
    </source>
</reference>
<evidence type="ECO:0000313" key="1">
    <source>
        <dbReference type="EMBL" id="KAI3818853.1"/>
    </source>
</evidence>